<name>A0ABN8XQ55_RANTA</name>
<proteinExistence type="predicted"/>
<evidence type="ECO:0000313" key="2">
    <source>
        <dbReference type="Proteomes" id="UP001176941"/>
    </source>
</evidence>
<sequence length="117" mass="12538">MVSAWRPEFRPHLWAASGSWPRARSCSEPGGEQLPLQLAPPAQSWEELAGASVVYVRPLFLDKHSSVFASISPAFLTPSFRFLPASQRCALGPSLLGVGEGCCEKGDSHSFAVASLP</sequence>
<dbReference type="EMBL" id="OX459937">
    <property type="protein sequence ID" value="CAI9151472.1"/>
    <property type="molecule type" value="Genomic_DNA"/>
</dbReference>
<reference evidence="1" key="1">
    <citation type="submission" date="2023-04" db="EMBL/GenBank/DDBJ databases">
        <authorList>
            <consortium name="ELIXIR-Norway"/>
        </authorList>
    </citation>
    <scope>NUCLEOTIDE SEQUENCE [LARGE SCALE GENOMIC DNA]</scope>
</reference>
<organism evidence="1 2">
    <name type="scientific">Rangifer tarandus platyrhynchus</name>
    <name type="common">Svalbard reindeer</name>
    <dbReference type="NCBI Taxonomy" id="3082113"/>
    <lineage>
        <taxon>Eukaryota</taxon>
        <taxon>Metazoa</taxon>
        <taxon>Chordata</taxon>
        <taxon>Craniata</taxon>
        <taxon>Vertebrata</taxon>
        <taxon>Euteleostomi</taxon>
        <taxon>Mammalia</taxon>
        <taxon>Eutheria</taxon>
        <taxon>Laurasiatheria</taxon>
        <taxon>Artiodactyla</taxon>
        <taxon>Ruminantia</taxon>
        <taxon>Pecora</taxon>
        <taxon>Cervidae</taxon>
        <taxon>Odocoileinae</taxon>
        <taxon>Rangifer</taxon>
    </lineage>
</organism>
<accession>A0ABN8XQ55</accession>
<gene>
    <name evidence="1" type="ORF">MRATA1EN1_LOCUS434</name>
</gene>
<protein>
    <submittedName>
        <fullName evidence="1">Uncharacterized protein</fullName>
    </submittedName>
</protein>
<keyword evidence="2" id="KW-1185">Reference proteome</keyword>
<evidence type="ECO:0000313" key="1">
    <source>
        <dbReference type="EMBL" id="CAI9151472.1"/>
    </source>
</evidence>
<dbReference type="Proteomes" id="UP001176941">
    <property type="component" value="Chromosome 1"/>
</dbReference>